<organism evidence="1">
    <name type="scientific">Glycine soja</name>
    <name type="common">Wild soybean</name>
    <dbReference type="NCBI Taxonomy" id="3848"/>
    <lineage>
        <taxon>Eukaryota</taxon>
        <taxon>Viridiplantae</taxon>
        <taxon>Streptophyta</taxon>
        <taxon>Embryophyta</taxon>
        <taxon>Tracheophyta</taxon>
        <taxon>Spermatophyta</taxon>
        <taxon>Magnoliopsida</taxon>
        <taxon>eudicotyledons</taxon>
        <taxon>Gunneridae</taxon>
        <taxon>Pentapetalae</taxon>
        <taxon>rosids</taxon>
        <taxon>fabids</taxon>
        <taxon>Fabales</taxon>
        <taxon>Fabaceae</taxon>
        <taxon>Papilionoideae</taxon>
        <taxon>50 kb inversion clade</taxon>
        <taxon>NPAAA clade</taxon>
        <taxon>indigoferoid/millettioid clade</taxon>
        <taxon>Phaseoleae</taxon>
        <taxon>Glycine</taxon>
        <taxon>Glycine subgen. Soja</taxon>
    </lineage>
</organism>
<evidence type="ECO:0000313" key="1">
    <source>
        <dbReference type="EMBL" id="KHN12313.1"/>
    </source>
</evidence>
<dbReference type="AlphaFoldDB" id="A0A0B2PX56"/>
<dbReference type="Proteomes" id="UP000053555">
    <property type="component" value="Unassembled WGS sequence"/>
</dbReference>
<sequence>MKGVEQIGAFVASRGDFSFDNQQRYSRTKAYNSHHQSCPFLYA</sequence>
<proteinExistence type="predicted"/>
<dbReference type="EMBL" id="KN663199">
    <property type="protein sequence ID" value="KHN12313.1"/>
    <property type="molecule type" value="Genomic_DNA"/>
</dbReference>
<accession>A0A0B2PX56</accession>
<reference evidence="1" key="1">
    <citation type="submission" date="2014-07" db="EMBL/GenBank/DDBJ databases">
        <title>Identification of a novel salt tolerance gene in wild soybean by whole-genome sequencing.</title>
        <authorList>
            <person name="Lam H.-M."/>
            <person name="Qi X."/>
            <person name="Li M.-W."/>
            <person name="Liu X."/>
            <person name="Xie M."/>
            <person name="Ni M."/>
            <person name="Xu X."/>
        </authorList>
    </citation>
    <scope>NUCLEOTIDE SEQUENCE [LARGE SCALE GENOMIC DNA]</scope>
    <source>
        <tissue evidence="1">Root</tissue>
    </source>
</reference>
<protein>
    <submittedName>
        <fullName evidence="1">Uncharacterized protein</fullName>
    </submittedName>
</protein>
<name>A0A0B2PX56_GLYSO</name>
<gene>
    <name evidence="1" type="ORF">glysoja_046351</name>
</gene>